<protein>
    <submittedName>
        <fullName evidence="2">Uncharacterized protein</fullName>
    </submittedName>
</protein>
<keyword evidence="3" id="KW-1185">Reference proteome</keyword>
<evidence type="ECO:0000313" key="3">
    <source>
        <dbReference type="Proteomes" id="UP001144256"/>
    </source>
</evidence>
<feature type="transmembrane region" description="Helical" evidence="1">
    <location>
        <begin position="5"/>
        <end position="21"/>
    </location>
</feature>
<comment type="caution">
    <text evidence="2">The sequence shown here is derived from an EMBL/GenBank/DDBJ whole genome shotgun (WGS) entry which is preliminary data.</text>
</comment>
<sequence>MSIVLYVVGIIVLIISFITGFRSDQLLLFIISGFLSSIIFFALGKIIDNQEEIKYYIKVNMESPKKSYLSKSDKKVCSSCHNEYDVHQKSCPYCGNKD</sequence>
<evidence type="ECO:0000256" key="1">
    <source>
        <dbReference type="SAM" id="Phobius"/>
    </source>
</evidence>
<reference evidence="2" key="1">
    <citation type="submission" date="2022-06" db="EMBL/GenBank/DDBJ databases">
        <title>Vallitalea longa sp. nov., an anaerobic bacterium isolated from marine sediment.</title>
        <authorList>
            <person name="Hirano S."/>
            <person name="Terahara T."/>
            <person name="Mori K."/>
            <person name="Hamada M."/>
            <person name="Matsumoto R."/>
            <person name="Kobayashi T."/>
        </authorList>
    </citation>
    <scope>NUCLEOTIDE SEQUENCE</scope>
    <source>
        <strain evidence="2">SH18-1</strain>
    </source>
</reference>
<name>A0A9W6DFW6_9FIRM</name>
<proteinExistence type="predicted"/>
<dbReference type="AlphaFoldDB" id="A0A9W6DFW6"/>
<organism evidence="2 3">
    <name type="scientific">Vallitalea longa</name>
    <dbReference type="NCBI Taxonomy" id="2936439"/>
    <lineage>
        <taxon>Bacteria</taxon>
        <taxon>Bacillati</taxon>
        <taxon>Bacillota</taxon>
        <taxon>Clostridia</taxon>
        <taxon>Lachnospirales</taxon>
        <taxon>Vallitaleaceae</taxon>
        <taxon>Vallitalea</taxon>
    </lineage>
</organism>
<gene>
    <name evidence="2" type="ORF">SH1V18_23330</name>
</gene>
<keyword evidence="1" id="KW-1133">Transmembrane helix</keyword>
<accession>A0A9W6DFW6</accession>
<dbReference type="Proteomes" id="UP001144256">
    <property type="component" value="Unassembled WGS sequence"/>
</dbReference>
<dbReference type="EMBL" id="BRLB01000006">
    <property type="protein sequence ID" value="GKX29853.1"/>
    <property type="molecule type" value="Genomic_DNA"/>
</dbReference>
<evidence type="ECO:0000313" key="2">
    <source>
        <dbReference type="EMBL" id="GKX29853.1"/>
    </source>
</evidence>
<keyword evidence="1" id="KW-0472">Membrane</keyword>
<dbReference type="RefSeq" id="WP_281815564.1">
    <property type="nucleotide sequence ID" value="NZ_BRLB01000006.1"/>
</dbReference>
<feature type="transmembrane region" description="Helical" evidence="1">
    <location>
        <begin position="27"/>
        <end position="47"/>
    </location>
</feature>
<keyword evidence="1" id="KW-0812">Transmembrane</keyword>